<sequence length="66" mass="7788">MIPTGDGVIVLGRSKKNAIRFQNLLTKRFDGRWKTLLLLALQIRVQKWQFWDVYVLNFQAADRRLA</sequence>
<dbReference type="AlphaFoldDB" id="A0A540KGW3"/>
<protein>
    <submittedName>
        <fullName evidence="1">Uncharacterized protein</fullName>
    </submittedName>
</protein>
<evidence type="ECO:0000313" key="2">
    <source>
        <dbReference type="Proteomes" id="UP000315295"/>
    </source>
</evidence>
<dbReference type="EMBL" id="VIEB01001284">
    <property type="protein sequence ID" value="TQD73476.1"/>
    <property type="molecule type" value="Genomic_DNA"/>
</dbReference>
<dbReference type="Proteomes" id="UP000315295">
    <property type="component" value="Unassembled WGS sequence"/>
</dbReference>
<reference evidence="1 2" key="1">
    <citation type="journal article" date="2019" name="G3 (Bethesda)">
        <title>Sequencing of a Wild Apple (Malus baccata) Genome Unravels the Differences Between Cultivated and Wild Apple Species Regarding Disease Resistance and Cold Tolerance.</title>
        <authorList>
            <person name="Chen X."/>
        </authorList>
    </citation>
    <scope>NUCLEOTIDE SEQUENCE [LARGE SCALE GENOMIC DNA]</scope>
    <source>
        <strain evidence="2">cv. Shandingzi</strain>
        <tissue evidence="1">Leaves</tissue>
    </source>
</reference>
<gene>
    <name evidence="1" type="ORF">C1H46_040996</name>
</gene>
<name>A0A540KGW3_MALBA</name>
<evidence type="ECO:0000313" key="1">
    <source>
        <dbReference type="EMBL" id="TQD73476.1"/>
    </source>
</evidence>
<organism evidence="1 2">
    <name type="scientific">Malus baccata</name>
    <name type="common">Siberian crab apple</name>
    <name type="synonym">Pyrus baccata</name>
    <dbReference type="NCBI Taxonomy" id="106549"/>
    <lineage>
        <taxon>Eukaryota</taxon>
        <taxon>Viridiplantae</taxon>
        <taxon>Streptophyta</taxon>
        <taxon>Embryophyta</taxon>
        <taxon>Tracheophyta</taxon>
        <taxon>Spermatophyta</taxon>
        <taxon>Magnoliopsida</taxon>
        <taxon>eudicotyledons</taxon>
        <taxon>Gunneridae</taxon>
        <taxon>Pentapetalae</taxon>
        <taxon>rosids</taxon>
        <taxon>fabids</taxon>
        <taxon>Rosales</taxon>
        <taxon>Rosaceae</taxon>
        <taxon>Amygdaloideae</taxon>
        <taxon>Maleae</taxon>
        <taxon>Malus</taxon>
    </lineage>
</organism>
<comment type="caution">
    <text evidence="1">The sequence shown here is derived from an EMBL/GenBank/DDBJ whole genome shotgun (WGS) entry which is preliminary data.</text>
</comment>
<proteinExistence type="predicted"/>
<keyword evidence="2" id="KW-1185">Reference proteome</keyword>
<accession>A0A540KGW3</accession>